<comment type="caution">
    <text evidence="3">The sequence shown here is derived from an EMBL/GenBank/DDBJ whole genome shotgun (WGS) entry which is preliminary data.</text>
</comment>
<evidence type="ECO:0000313" key="3">
    <source>
        <dbReference type="EMBL" id="MBG6068850.1"/>
    </source>
</evidence>
<evidence type="ECO:0000256" key="1">
    <source>
        <dbReference type="SAM" id="MobiDB-lite"/>
    </source>
</evidence>
<reference evidence="3 4" key="1">
    <citation type="submission" date="2020-11" db="EMBL/GenBank/DDBJ databases">
        <title>Sequencing the genomes of 1000 actinobacteria strains.</title>
        <authorList>
            <person name="Klenk H.-P."/>
        </authorList>
    </citation>
    <scope>NUCLEOTIDE SEQUENCE [LARGE SCALE GENOMIC DNA]</scope>
    <source>
        <strain evidence="3 4">DSM 101692</strain>
    </source>
</reference>
<feature type="transmembrane region" description="Helical" evidence="2">
    <location>
        <begin position="165"/>
        <end position="183"/>
    </location>
</feature>
<organism evidence="3 4">
    <name type="scientific">Micromonospora ureilytica</name>
    <dbReference type="NCBI Taxonomy" id="709868"/>
    <lineage>
        <taxon>Bacteria</taxon>
        <taxon>Bacillati</taxon>
        <taxon>Actinomycetota</taxon>
        <taxon>Actinomycetes</taxon>
        <taxon>Micromonosporales</taxon>
        <taxon>Micromonosporaceae</taxon>
        <taxon>Micromonospora</taxon>
    </lineage>
</organism>
<keyword evidence="2" id="KW-0812">Transmembrane</keyword>
<sequence>MSEELPIPRQGDRSEAPAVIEWGAVDPAPRRRFGWSLADFAQDPRLPLLLAGLGAVAAIASLIGEWLVMSLPNGGPEGNTTIKVPAGVSEVGGFGVGYLIGLLALVCTVALALRGTAAVRPNARLAGLTMAGALLALLVAAAATLNDAGQRNFLYSSQDGFQAEYGRGLVMAFAACVLFAAALRLTPAAPPGALAGPPDDGRPADAPAPRPWRRRRDHDPIEDGLPAPADLTVTPAAPFARPDPQP</sequence>
<feature type="transmembrane region" description="Helical" evidence="2">
    <location>
        <begin position="125"/>
        <end position="145"/>
    </location>
</feature>
<gene>
    <name evidence="3" type="ORF">IW248_005137</name>
</gene>
<accession>A0ABS0JPV5</accession>
<dbReference type="EMBL" id="JADOTX010000001">
    <property type="protein sequence ID" value="MBG6068850.1"/>
    <property type="molecule type" value="Genomic_DNA"/>
</dbReference>
<proteinExistence type="predicted"/>
<evidence type="ECO:0000256" key="2">
    <source>
        <dbReference type="SAM" id="Phobius"/>
    </source>
</evidence>
<name>A0ABS0JPV5_9ACTN</name>
<feature type="transmembrane region" description="Helical" evidence="2">
    <location>
        <begin position="48"/>
        <end position="71"/>
    </location>
</feature>
<keyword evidence="4" id="KW-1185">Reference proteome</keyword>
<keyword evidence="2" id="KW-1133">Transmembrane helix</keyword>
<dbReference type="RefSeq" id="WP_196929001.1">
    <property type="nucleotide sequence ID" value="NZ_JADOTX010000001.1"/>
</dbReference>
<keyword evidence="2" id="KW-0472">Membrane</keyword>
<evidence type="ECO:0000313" key="4">
    <source>
        <dbReference type="Proteomes" id="UP000614915"/>
    </source>
</evidence>
<protein>
    <recommendedName>
        <fullName evidence="5">DUF2567 domain-containing protein</fullName>
    </recommendedName>
</protein>
<feature type="region of interest" description="Disordered" evidence="1">
    <location>
        <begin position="192"/>
        <end position="246"/>
    </location>
</feature>
<dbReference type="Proteomes" id="UP000614915">
    <property type="component" value="Unassembled WGS sequence"/>
</dbReference>
<evidence type="ECO:0008006" key="5">
    <source>
        <dbReference type="Google" id="ProtNLM"/>
    </source>
</evidence>
<feature type="transmembrane region" description="Helical" evidence="2">
    <location>
        <begin position="91"/>
        <end position="113"/>
    </location>
</feature>